<evidence type="ECO:0000256" key="2">
    <source>
        <dbReference type="SAM" id="Phobius"/>
    </source>
</evidence>
<keyword evidence="4" id="KW-1185">Reference proteome</keyword>
<feature type="transmembrane region" description="Helical" evidence="2">
    <location>
        <begin position="99"/>
        <end position="121"/>
    </location>
</feature>
<feature type="compositionally biased region" description="Acidic residues" evidence="1">
    <location>
        <begin position="155"/>
        <end position="169"/>
    </location>
</feature>
<evidence type="ECO:0000313" key="4">
    <source>
        <dbReference type="Proteomes" id="UP000091820"/>
    </source>
</evidence>
<dbReference type="EnsemblMetazoa" id="GBRI041627-RA">
    <property type="protein sequence ID" value="GBRI041627-PA"/>
    <property type="gene ID" value="GBRI041627"/>
</dbReference>
<evidence type="ECO:0000313" key="3">
    <source>
        <dbReference type="EnsemblMetazoa" id="GBRI041627-PA"/>
    </source>
</evidence>
<feature type="region of interest" description="Disordered" evidence="1">
    <location>
        <begin position="63"/>
        <end position="97"/>
    </location>
</feature>
<keyword evidence="2" id="KW-1133">Transmembrane helix</keyword>
<accession>A0A1A9X283</accession>
<feature type="compositionally biased region" description="Basic and acidic residues" evidence="1">
    <location>
        <begin position="67"/>
        <end position="80"/>
    </location>
</feature>
<feature type="region of interest" description="Disordered" evidence="1">
    <location>
        <begin position="128"/>
        <end position="169"/>
    </location>
</feature>
<proteinExistence type="predicted"/>
<keyword evidence="2" id="KW-0812">Transmembrane</keyword>
<dbReference type="VEuPathDB" id="VectorBase:GBRI041627"/>
<feature type="compositionally biased region" description="Basic and acidic residues" evidence="1">
    <location>
        <begin position="135"/>
        <end position="154"/>
    </location>
</feature>
<feature type="compositionally biased region" description="Acidic residues" evidence="1">
    <location>
        <begin position="81"/>
        <end position="95"/>
    </location>
</feature>
<reference evidence="4" key="1">
    <citation type="submission" date="2014-03" db="EMBL/GenBank/DDBJ databases">
        <authorList>
            <person name="Aksoy S."/>
            <person name="Warren W."/>
            <person name="Wilson R.K."/>
        </authorList>
    </citation>
    <scope>NUCLEOTIDE SEQUENCE [LARGE SCALE GENOMIC DNA]</scope>
    <source>
        <strain evidence="4">IAEA</strain>
    </source>
</reference>
<name>A0A1A9X283_9MUSC</name>
<dbReference type="Proteomes" id="UP000091820">
    <property type="component" value="Unassembled WGS sequence"/>
</dbReference>
<sequence length="286" mass="31234">METDGVGGEDEVFIVLFTLKLRFKRFLSLLLGDCELVLVSVGDKGSCANDELTGVKGGEGVSVSTFKRGDSLPGDERPPTDEIDCIESDGEDDGGCTDAAVPTMVAAVVAVAAAAIAGNLLKRTHSLPRTLVNGQHDDDDRPPDEEANHSHDVPHDDDDGDGSGDDDVDVTVDEFSVYEDHQTKECLRGAASNRGNKTCSNKGFGAFKSTYKEHGSFTCRSNAVVFYFSQKKLSVVQRVDLYKRAMEYEFELSISNLTNGMMAVHHYISKIIACHPYHHEYAKRFD</sequence>
<keyword evidence="2" id="KW-0472">Membrane</keyword>
<dbReference type="AlphaFoldDB" id="A0A1A9X283"/>
<protein>
    <submittedName>
        <fullName evidence="3">Uncharacterized protein</fullName>
    </submittedName>
</protein>
<reference evidence="3" key="2">
    <citation type="submission" date="2020-05" db="UniProtKB">
        <authorList>
            <consortium name="EnsemblMetazoa"/>
        </authorList>
    </citation>
    <scope>IDENTIFICATION</scope>
    <source>
        <strain evidence="3">IAEA</strain>
    </source>
</reference>
<evidence type="ECO:0000256" key="1">
    <source>
        <dbReference type="SAM" id="MobiDB-lite"/>
    </source>
</evidence>
<organism evidence="3 4">
    <name type="scientific">Glossina brevipalpis</name>
    <dbReference type="NCBI Taxonomy" id="37001"/>
    <lineage>
        <taxon>Eukaryota</taxon>
        <taxon>Metazoa</taxon>
        <taxon>Ecdysozoa</taxon>
        <taxon>Arthropoda</taxon>
        <taxon>Hexapoda</taxon>
        <taxon>Insecta</taxon>
        <taxon>Pterygota</taxon>
        <taxon>Neoptera</taxon>
        <taxon>Endopterygota</taxon>
        <taxon>Diptera</taxon>
        <taxon>Brachycera</taxon>
        <taxon>Muscomorpha</taxon>
        <taxon>Hippoboscoidea</taxon>
        <taxon>Glossinidae</taxon>
        <taxon>Glossina</taxon>
    </lineage>
</organism>